<evidence type="ECO:0000313" key="2">
    <source>
        <dbReference type="EMBL" id="TDE01632.1"/>
    </source>
</evidence>
<gene>
    <name evidence="2" type="ORF">E1269_22895</name>
</gene>
<dbReference type="InParanoid" id="A0A4R5CMM6"/>
<comment type="caution">
    <text evidence="2">The sequence shown here is derived from an EMBL/GenBank/DDBJ whole genome shotgun (WGS) entry which is preliminary data.</text>
</comment>
<evidence type="ECO:0000313" key="3">
    <source>
        <dbReference type="Proteomes" id="UP000294739"/>
    </source>
</evidence>
<sequence>MAADVLGADPSPLDMALRPHPRRAALSPRLGADAGGGTDGAAGHGAYSAVDVATGDAVALPDRAVP</sequence>
<dbReference type="RefSeq" id="WP_131898896.1">
    <property type="nucleotide sequence ID" value="NZ_SMKZ01000040.1"/>
</dbReference>
<keyword evidence="3" id="KW-1185">Reference proteome</keyword>
<reference evidence="2 3" key="1">
    <citation type="submission" date="2019-03" db="EMBL/GenBank/DDBJ databases">
        <title>Draft genome sequences of novel Actinobacteria.</title>
        <authorList>
            <person name="Sahin N."/>
            <person name="Ay H."/>
            <person name="Saygin H."/>
        </authorList>
    </citation>
    <scope>NUCLEOTIDE SEQUENCE [LARGE SCALE GENOMIC DNA]</scope>
    <source>
        <strain evidence="2 3">5K138</strain>
    </source>
</reference>
<proteinExistence type="predicted"/>
<organism evidence="2 3">
    <name type="scientific">Jiangella asiatica</name>
    <dbReference type="NCBI Taxonomy" id="2530372"/>
    <lineage>
        <taxon>Bacteria</taxon>
        <taxon>Bacillati</taxon>
        <taxon>Actinomycetota</taxon>
        <taxon>Actinomycetes</taxon>
        <taxon>Jiangellales</taxon>
        <taxon>Jiangellaceae</taxon>
        <taxon>Jiangella</taxon>
    </lineage>
</organism>
<accession>A0A4R5CMM6</accession>
<name>A0A4R5CMM6_9ACTN</name>
<dbReference type="AlphaFoldDB" id="A0A4R5CMM6"/>
<dbReference type="Proteomes" id="UP000294739">
    <property type="component" value="Unassembled WGS sequence"/>
</dbReference>
<protein>
    <submittedName>
        <fullName evidence="2">Uncharacterized protein</fullName>
    </submittedName>
</protein>
<evidence type="ECO:0000256" key="1">
    <source>
        <dbReference type="SAM" id="MobiDB-lite"/>
    </source>
</evidence>
<dbReference type="EMBL" id="SMKZ01000040">
    <property type="protein sequence ID" value="TDE01632.1"/>
    <property type="molecule type" value="Genomic_DNA"/>
</dbReference>
<feature type="compositionally biased region" description="Gly residues" evidence="1">
    <location>
        <begin position="33"/>
        <end position="43"/>
    </location>
</feature>
<feature type="region of interest" description="Disordered" evidence="1">
    <location>
        <begin position="1"/>
        <end position="45"/>
    </location>
</feature>